<feature type="domain" description="EIF2B subunit epsilon/gamma LbH" evidence="10">
    <location>
        <begin position="255"/>
        <end position="354"/>
    </location>
</feature>
<dbReference type="InterPro" id="IPR005844">
    <property type="entry name" value="A-D-PHexomutase_a/b/a-I"/>
</dbReference>
<dbReference type="EMBL" id="CP147920">
    <property type="protein sequence ID" value="XAU13958.1"/>
    <property type="molecule type" value="Genomic_DNA"/>
</dbReference>
<evidence type="ECO:0000256" key="3">
    <source>
        <dbReference type="ARBA" id="ARBA00022490"/>
    </source>
</evidence>
<keyword evidence="6" id="KW-0677">Repeat</keyword>
<organism evidence="11 12">
    <name type="scientific">Sulfurimonas diazotrophicus</name>
    <dbReference type="NCBI Taxonomy" id="3131939"/>
    <lineage>
        <taxon>Bacteria</taxon>
        <taxon>Pseudomonadati</taxon>
        <taxon>Campylobacterota</taxon>
        <taxon>Epsilonproteobacteria</taxon>
        <taxon>Campylobacterales</taxon>
        <taxon>Sulfurimonadaceae</taxon>
        <taxon>Sulfurimonas</taxon>
    </lineage>
</organism>
<dbReference type="Gene3D" id="2.160.10.10">
    <property type="entry name" value="Hexapeptide repeat proteins"/>
    <property type="match status" value="1"/>
</dbReference>
<dbReference type="SUPFAM" id="SSF51161">
    <property type="entry name" value="Trimeric LpxA-like enzymes"/>
    <property type="match status" value="1"/>
</dbReference>
<evidence type="ECO:0000259" key="8">
    <source>
        <dbReference type="Pfam" id="PF00483"/>
    </source>
</evidence>
<evidence type="ECO:0000256" key="1">
    <source>
        <dbReference type="ARBA" id="ARBA00004514"/>
    </source>
</evidence>
<dbReference type="InterPro" id="IPR011004">
    <property type="entry name" value="Trimer_LpxA-like_sf"/>
</dbReference>
<dbReference type="InterPro" id="IPR005835">
    <property type="entry name" value="NTP_transferase_dom"/>
</dbReference>
<evidence type="ECO:0000256" key="5">
    <source>
        <dbReference type="ARBA" id="ARBA00022679"/>
    </source>
</evidence>
<keyword evidence="5" id="KW-0808">Transferase</keyword>
<dbReference type="SUPFAM" id="SSF53738">
    <property type="entry name" value="Phosphoglucomutase, first 3 domains"/>
    <property type="match status" value="2"/>
</dbReference>
<dbReference type="PANTHER" id="PTHR22572">
    <property type="entry name" value="SUGAR-1-PHOSPHATE GUANYL TRANSFERASE"/>
    <property type="match status" value="1"/>
</dbReference>
<dbReference type="CDD" id="cd04181">
    <property type="entry name" value="NTP_transferase"/>
    <property type="match status" value="1"/>
</dbReference>
<dbReference type="Pfam" id="PF00483">
    <property type="entry name" value="NTP_transferase"/>
    <property type="match status" value="1"/>
</dbReference>
<feature type="domain" description="Nucleotidyl transferase" evidence="8">
    <location>
        <begin position="2"/>
        <end position="232"/>
    </location>
</feature>
<dbReference type="Pfam" id="PF02878">
    <property type="entry name" value="PGM_PMM_I"/>
    <property type="match status" value="1"/>
</dbReference>
<protein>
    <submittedName>
        <fullName evidence="11">Sugar phosphate nucleotidyltransferase</fullName>
    </submittedName>
</protein>
<dbReference type="SUPFAM" id="SSF53448">
    <property type="entry name" value="Nucleotide-diphospho-sugar transferases"/>
    <property type="match status" value="1"/>
</dbReference>
<dbReference type="Gene3D" id="3.90.550.10">
    <property type="entry name" value="Spore Coat Polysaccharide Biosynthesis Protein SpsA, Chain A"/>
    <property type="match status" value="1"/>
</dbReference>
<accession>A0ABZ3H840</accession>
<evidence type="ECO:0000256" key="7">
    <source>
        <dbReference type="ARBA" id="ARBA00022917"/>
    </source>
</evidence>
<evidence type="ECO:0000256" key="4">
    <source>
        <dbReference type="ARBA" id="ARBA00022540"/>
    </source>
</evidence>
<comment type="subcellular location">
    <subcellularLocation>
        <location evidence="1">Cytoplasm</location>
        <location evidence="1">Cytosol</location>
    </subcellularLocation>
</comment>
<dbReference type="InterPro" id="IPR016055">
    <property type="entry name" value="A-D-PHexomutase_a/b/a-I/II/III"/>
</dbReference>
<dbReference type="Pfam" id="PF25084">
    <property type="entry name" value="LbH_EIF2B"/>
    <property type="match status" value="1"/>
</dbReference>
<feature type="domain" description="Alpha-D-phosphohexomutase alpha/beta/alpha" evidence="9">
    <location>
        <begin position="392"/>
        <end position="517"/>
    </location>
</feature>
<proteinExistence type="inferred from homology"/>
<comment type="similarity">
    <text evidence="2">Belongs to the phosphohexose mutase family.</text>
</comment>
<dbReference type="Proteomes" id="UP001447842">
    <property type="component" value="Chromosome"/>
</dbReference>
<evidence type="ECO:0000259" key="10">
    <source>
        <dbReference type="Pfam" id="PF25084"/>
    </source>
</evidence>
<dbReference type="InterPro" id="IPR036900">
    <property type="entry name" value="A-D-PHexomutase_C_sf"/>
</dbReference>
<dbReference type="InterPro" id="IPR056764">
    <property type="entry name" value="LbH_EIF2B3/5"/>
</dbReference>
<keyword evidence="3" id="KW-0963">Cytoplasm</keyword>
<dbReference type="Gene3D" id="3.40.120.10">
    <property type="entry name" value="Alpha-D-Glucose-1,6-Bisphosphate, subunit A, domain 3"/>
    <property type="match status" value="3"/>
</dbReference>
<evidence type="ECO:0000256" key="2">
    <source>
        <dbReference type="ARBA" id="ARBA00010231"/>
    </source>
</evidence>
<gene>
    <name evidence="11" type="ORF">WCY31_06775</name>
</gene>
<dbReference type="PROSITE" id="PS00101">
    <property type="entry name" value="HEXAPEP_TRANSFERASES"/>
    <property type="match status" value="1"/>
</dbReference>
<evidence type="ECO:0000313" key="11">
    <source>
        <dbReference type="EMBL" id="XAU13958.1"/>
    </source>
</evidence>
<evidence type="ECO:0000313" key="12">
    <source>
        <dbReference type="Proteomes" id="UP001447842"/>
    </source>
</evidence>
<keyword evidence="12" id="KW-1185">Reference proteome</keyword>
<dbReference type="SUPFAM" id="SSF55957">
    <property type="entry name" value="Phosphoglucomutase, C-terminal domain"/>
    <property type="match status" value="1"/>
</dbReference>
<evidence type="ECO:0000259" key="9">
    <source>
        <dbReference type="Pfam" id="PF02878"/>
    </source>
</evidence>
<dbReference type="InterPro" id="IPR029044">
    <property type="entry name" value="Nucleotide-diphossugar_trans"/>
</dbReference>
<dbReference type="InterPro" id="IPR018357">
    <property type="entry name" value="Hexapep_transf_CS"/>
</dbReference>
<reference evidence="11 12" key="1">
    <citation type="submission" date="2024-03" db="EMBL/GenBank/DDBJ databases">
        <title>Sulfurimonas sp. HSL3-1.</title>
        <authorList>
            <person name="Wang S."/>
        </authorList>
    </citation>
    <scope>NUCLEOTIDE SEQUENCE [LARGE SCALE GENOMIC DNA]</scope>
    <source>
        <strain evidence="11 12">HSL3-1</strain>
    </source>
</reference>
<keyword evidence="7" id="KW-0648">Protein biosynthesis</keyword>
<dbReference type="Gene3D" id="3.30.310.50">
    <property type="entry name" value="Alpha-D-phosphohexomutase, C-terminal domain"/>
    <property type="match status" value="1"/>
</dbReference>
<name>A0ABZ3H840_9BACT</name>
<dbReference type="InterPro" id="IPR050486">
    <property type="entry name" value="Mannose-1P_guanyltransferase"/>
</dbReference>
<sequence>MKAVVMAGGFGTRIQPLTHSRPKPMLPIVNRPMMEHTMLTLKELGITEFIVLLYFKPDVIRDYFKDGSHLGINITYVLPDDDYGTAGAVKLAEEHIGDDNFIIISGDLVTDFDFKKIFDYHAQKDSKLTITLTSVENPLEFGVVIANEEGRIEKFLEKPSWGEVFSDTINTGIYVIEPEILSYIPSNENFDFAKDLFPLLMREGVPLMAGNAEGYWRDVGNPESYRDVYEDILGGRVKVQMPPVRRQYPDGVLFSDEPYELDSSVEIIGTVVLGRNVTIGKGTKLNNVVVGDDCEIGKESKVRNSVLWERVNVDKHALFDGCVICNDNKIGKNVTAKAGMILAEECEIGQLVTVEKDVTIWPHKVIEDAAIVSRSVILGSRYKNSIFENGYVIGKSNVELSCEMATKLAEAFGAQLPIGSTVVMARDYNKGSRMLKRAFVGGLLSSGVNVKDYNGIPSSVLRCSLSMDNGVVAGVYFRQQIDDPTSTVITFYNHEALRINNEVAKKVEKAFFKETFRRVDFSQIGQIFESDHAKEYAAYQKQMERLFDAHLFKRGGYRIAVDVMHGMGYEVYPDILRDMEVDNIIFNAYADEQRLANINSLVKRSVSDLSAVIQSMQLDAGFLVYPYGQRLEIVCDEGKVLEKQTALYIVLTLLNMEARERGEKMKVFLPTWAADIVYFDALEIERGQYANFKSEQMRQYDLVATGEGNFAFTAFATHRDSMFATLKILELMIKFDVKLSDLIASLPKFYYRAAQAACSQSHKGKMMRRFLEDAKGKDASTLDGVKIWLDANDWILMIPDQYNDSLNLYIQAESDKRGEEILSEYTAKIAEWATV</sequence>
<keyword evidence="4" id="KW-0396">Initiation factor</keyword>
<evidence type="ECO:0000256" key="6">
    <source>
        <dbReference type="ARBA" id="ARBA00022737"/>
    </source>
</evidence>
<dbReference type="RefSeq" id="WP_345971781.1">
    <property type="nucleotide sequence ID" value="NZ_CP147920.1"/>
</dbReference>